<comment type="caution">
    <text evidence="2">The sequence shown here is derived from an EMBL/GenBank/DDBJ whole genome shotgun (WGS) entry which is preliminary data.</text>
</comment>
<protein>
    <submittedName>
        <fullName evidence="2">Uncharacterized protein</fullName>
    </submittedName>
</protein>
<keyword evidence="3" id="KW-1185">Reference proteome</keyword>
<feature type="compositionally biased region" description="Pro residues" evidence="1">
    <location>
        <begin position="87"/>
        <end position="114"/>
    </location>
</feature>
<name>A0ABP6S7D9_9ACTN</name>
<evidence type="ECO:0000313" key="2">
    <source>
        <dbReference type="EMBL" id="GAA3369830.1"/>
    </source>
</evidence>
<evidence type="ECO:0000313" key="3">
    <source>
        <dbReference type="Proteomes" id="UP001499990"/>
    </source>
</evidence>
<proteinExistence type="predicted"/>
<reference evidence="3" key="1">
    <citation type="journal article" date="2019" name="Int. J. Syst. Evol. Microbiol.">
        <title>The Global Catalogue of Microorganisms (GCM) 10K type strain sequencing project: providing services to taxonomists for standard genome sequencing and annotation.</title>
        <authorList>
            <consortium name="The Broad Institute Genomics Platform"/>
            <consortium name="The Broad Institute Genome Sequencing Center for Infectious Disease"/>
            <person name="Wu L."/>
            <person name="Ma J."/>
        </authorList>
    </citation>
    <scope>NUCLEOTIDE SEQUENCE [LARGE SCALE GENOMIC DNA]</scope>
    <source>
        <strain evidence="3">JCM 9651</strain>
    </source>
</reference>
<accession>A0ABP6S7D9</accession>
<dbReference type="EMBL" id="BAAAYL010000001">
    <property type="protein sequence ID" value="GAA3369830.1"/>
    <property type="molecule type" value="Genomic_DNA"/>
</dbReference>
<evidence type="ECO:0000256" key="1">
    <source>
        <dbReference type="SAM" id="MobiDB-lite"/>
    </source>
</evidence>
<dbReference type="Proteomes" id="UP001499990">
    <property type="component" value="Unassembled WGS sequence"/>
</dbReference>
<sequence>MSSLAPALAVAIDPGTTVSKQDTSIVADLSMLFTATYTAGCGNTDGVSGAVKDTSAEELISAVRATAIGETVPAPPVATRLLSLTPEPQPGPTPPTARPHPADPPNAPDRPGFPDPTAQRVSRA</sequence>
<gene>
    <name evidence="2" type="ORF">GCM10020367_14060</name>
</gene>
<feature type="region of interest" description="Disordered" evidence="1">
    <location>
        <begin position="82"/>
        <end position="124"/>
    </location>
</feature>
<dbReference type="RefSeq" id="WP_345035278.1">
    <property type="nucleotide sequence ID" value="NZ_BAAAYL010000001.1"/>
</dbReference>
<organism evidence="2 3">
    <name type="scientific">Streptomyces sannanensis</name>
    <dbReference type="NCBI Taxonomy" id="285536"/>
    <lineage>
        <taxon>Bacteria</taxon>
        <taxon>Bacillati</taxon>
        <taxon>Actinomycetota</taxon>
        <taxon>Actinomycetes</taxon>
        <taxon>Kitasatosporales</taxon>
        <taxon>Streptomycetaceae</taxon>
        <taxon>Streptomyces</taxon>
    </lineage>
</organism>